<evidence type="ECO:0000313" key="2">
    <source>
        <dbReference type="EMBL" id="MBP2703557.1"/>
    </source>
</evidence>
<name>A0A941AI85_9ACTN</name>
<sequence>MRSLMFTADPGIAEIALLIEDRWQGRGIGTAMVRMLLGQARDLGFAEVRATLLFDNMRMRRLLGSMGATLTHSEDPGVMEARIAVGVMTAAAG</sequence>
<dbReference type="Proteomes" id="UP000674234">
    <property type="component" value="Unassembled WGS sequence"/>
</dbReference>
<gene>
    <name evidence="2" type="ORF">JOL79_07055</name>
</gene>
<dbReference type="SUPFAM" id="SSF55729">
    <property type="entry name" value="Acyl-CoA N-acyltransferases (Nat)"/>
    <property type="match status" value="1"/>
</dbReference>
<reference evidence="2" key="1">
    <citation type="submission" date="2021-02" db="EMBL/GenBank/DDBJ databases">
        <title>Draft genome sequence of Microbispora sp. RL4-1S isolated from rice leaves in Thailand.</title>
        <authorList>
            <person name="Muangham S."/>
            <person name="Duangmal K."/>
        </authorList>
    </citation>
    <scope>NUCLEOTIDE SEQUENCE</scope>
    <source>
        <strain evidence="2">RL4-1S</strain>
    </source>
</reference>
<dbReference type="GO" id="GO:0016747">
    <property type="term" value="F:acyltransferase activity, transferring groups other than amino-acyl groups"/>
    <property type="evidence" value="ECO:0007669"/>
    <property type="project" value="InterPro"/>
</dbReference>
<evidence type="ECO:0000259" key="1">
    <source>
        <dbReference type="PROSITE" id="PS51186"/>
    </source>
</evidence>
<proteinExistence type="predicted"/>
<dbReference type="AlphaFoldDB" id="A0A941AI85"/>
<protein>
    <submittedName>
        <fullName evidence="2">GNAT family N-acetyltransferase</fullName>
    </submittedName>
</protein>
<dbReference type="InterPro" id="IPR016181">
    <property type="entry name" value="Acyl_CoA_acyltransferase"/>
</dbReference>
<organism evidence="2 3">
    <name type="scientific">Microbispora oryzae</name>
    <dbReference type="NCBI Taxonomy" id="2806554"/>
    <lineage>
        <taxon>Bacteria</taxon>
        <taxon>Bacillati</taxon>
        <taxon>Actinomycetota</taxon>
        <taxon>Actinomycetes</taxon>
        <taxon>Streptosporangiales</taxon>
        <taxon>Streptosporangiaceae</taxon>
        <taxon>Microbispora</taxon>
    </lineage>
</organism>
<accession>A0A941AI85</accession>
<dbReference type="Pfam" id="PF13302">
    <property type="entry name" value="Acetyltransf_3"/>
    <property type="match status" value="1"/>
</dbReference>
<dbReference type="InterPro" id="IPR000182">
    <property type="entry name" value="GNAT_dom"/>
</dbReference>
<dbReference type="CDD" id="cd04301">
    <property type="entry name" value="NAT_SF"/>
    <property type="match status" value="1"/>
</dbReference>
<feature type="domain" description="N-acetyltransferase" evidence="1">
    <location>
        <begin position="1"/>
        <end position="84"/>
    </location>
</feature>
<evidence type="ECO:0000313" key="3">
    <source>
        <dbReference type="Proteomes" id="UP000674234"/>
    </source>
</evidence>
<keyword evidence="3" id="KW-1185">Reference proteome</keyword>
<dbReference type="Gene3D" id="3.40.630.30">
    <property type="match status" value="1"/>
</dbReference>
<dbReference type="PROSITE" id="PS51186">
    <property type="entry name" value="GNAT"/>
    <property type="match status" value="1"/>
</dbReference>
<dbReference type="EMBL" id="JAFCNB010000003">
    <property type="protein sequence ID" value="MBP2703557.1"/>
    <property type="molecule type" value="Genomic_DNA"/>
</dbReference>
<comment type="caution">
    <text evidence="2">The sequence shown here is derived from an EMBL/GenBank/DDBJ whole genome shotgun (WGS) entry which is preliminary data.</text>
</comment>